<evidence type="ECO:0000313" key="9">
    <source>
        <dbReference type="EMBL" id="ANZ73574.1"/>
    </source>
</evidence>
<dbReference type="GO" id="GO:0033254">
    <property type="term" value="C:vacuolar transporter chaperone complex"/>
    <property type="evidence" value="ECO:0007669"/>
    <property type="project" value="UniProtKB-ARBA"/>
</dbReference>
<evidence type="ECO:0000256" key="2">
    <source>
        <dbReference type="ARBA" id="ARBA00022554"/>
    </source>
</evidence>
<comment type="subcellular location">
    <subcellularLocation>
        <location evidence="1">Vacuole membrane</location>
        <topology evidence="1">Multi-pass membrane protein</topology>
    </subcellularLocation>
</comment>
<dbReference type="OrthoDB" id="5588846at2759"/>
<evidence type="ECO:0000256" key="3">
    <source>
        <dbReference type="ARBA" id="ARBA00022692"/>
    </source>
</evidence>
<proteinExistence type="predicted"/>
<accession>A0A1B2J6F0</accession>
<keyword evidence="4 7" id="KW-1133">Transmembrane helix</keyword>
<dbReference type="InterPro" id="IPR051572">
    <property type="entry name" value="VTC_Complex_Subunit"/>
</dbReference>
<dbReference type="GO" id="GO:0006799">
    <property type="term" value="P:polyphosphate biosynthetic process"/>
    <property type="evidence" value="ECO:0007669"/>
    <property type="project" value="UniProtKB-ARBA"/>
</dbReference>
<dbReference type="PANTHER" id="PTHR46140:SF1">
    <property type="entry name" value="VACUOLAR TRANSPORTER CHAPERONE COMPLEX SUBUNIT 4-RELATED"/>
    <property type="match status" value="1"/>
</dbReference>
<feature type="transmembrane region" description="Helical" evidence="7">
    <location>
        <begin position="735"/>
        <end position="755"/>
    </location>
</feature>
<reference evidence="9 10" key="1">
    <citation type="submission" date="2016-02" db="EMBL/GenBank/DDBJ databases">
        <title>Comparative genomic and transcriptomic foundation for Pichia pastoris.</title>
        <authorList>
            <person name="Love K.R."/>
            <person name="Shah K.A."/>
            <person name="Whittaker C.A."/>
            <person name="Wu J."/>
            <person name="Bartlett M.C."/>
            <person name="Ma D."/>
            <person name="Leeson R.L."/>
            <person name="Priest M."/>
            <person name="Young S.K."/>
            <person name="Love J.C."/>
        </authorList>
    </citation>
    <scope>NUCLEOTIDE SEQUENCE [LARGE SCALE GENOMIC DNA]</scope>
    <source>
        <strain evidence="9 10">ATCC 28485</strain>
    </source>
</reference>
<keyword evidence="3 7" id="KW-0812">Transmembrane</keyword>
<evidence type="ECO:0000256" key="6">
    <source>
        <dbReference type="SAM" id="MobiDB-lite"/>
    </source>
</evidence>
<gene>
    <name evidence="9" type="primary">YDR089W</name>
    <name evidence="9" type="ORF">ATY40_BA7501537</name>
</gene>
<feature type="compositionally biased region" description="Low complexity" evidence="6">
    <location>
        <begin position="609"/>
        <end position="625"/>
    </location>
</feature>
<keyword evidence="2" id="KW-0926">Vacuole</keyword>
<dbReference type="Proteomes" id="UP000094565">
    <property type="component" value="Chromosome 1"/>
</dbReference>
<evidence type="ECO:0000256" key="5">
    <source>
        <dbReference type="ARBA" id="ARBA00023136"/>
    </source>
</evidence>
<feature type="transmembrane region" description="Helical" evidence="7">
    <location>
        <begin position="656"/>
        <end position="681"/>
    </location>
</feature>
<evidence type="ECO:0000256" key="4">
    <source>
        <dbReference type="ARBA" id="ARBA00022989"/>
    </source>
</evidence>
<evidence type="ECO:0000259" key="8">
    <source>
        <dbReference type="PROSITE" id="PS51382"/>
    </source>
</evidence>
<dbReference type="AlphaFoldDB" id="A0A1B2J6F0"/>
<feature type="domain" description="SPX" evidence="8">
    <location>
        <begin position="1"/>
        <end position="163"/>
    </location>
</feature>
<dbReference type="GO" id="GO:0005774">
    <property type="term" value="C:vacuolar membrane"/>
    <property type="evidence" value="ECO:0007669"/>
    <property type="project" value="UniProtKB-SubCell"/>
</dbReference>
<feature type="region of interest" description="Disordered" evidence="6">
    <location>
        <begin position="601"/>
        <end position="638"/>
    </location>
</feature>
<evidence type="ECO:0000256" key="1">
    <source>
        <dbReference type="ARBA" id="ARBA00004128"/>
    </source>
</evidence>
<feature type="transmembrane region" description="Helical" evidence="7">
    <location>
        <begin position="702"/>
        <end position="723"/>
    </location>
</feature>
<keyword evidence="5 7" id="KW-0472">Membrane</keyword>
<dbReference type="PROSITE" id="PS51382">
    <property type="entry name" value="SPX"/>
    <property type="match status" value="1"/>
</dbReference>
<evidence type="ECO:0000256" key="7">
    <source>
        <dbReference type="SAM" id="Phobius"/>
    </source>
</evidence>
<protein>
    <submittedName>
        <fullName evidence="9">BA75_01537T0</fullName>
    </submittedName>
</protein>
<dbReference type="EMBL" id="CP014584">
    <property type="protein sequence ID" value="ANZ73574.1"/>
    <property type="molecule type" value="Genomic_DNA"/>
</dbReference>
<organism evidence="9 10">
    <name type="scientific">Komagataella pastoris</name>
    <name type="common">Yeast</name>
    <name type="synonym">Pichia pastoris</name>
    <dbReference type="NCBI Taxonomy" id="4922"/>
    <lineage>
        <taxon>Eukaryota</taxon>
        <taxon>Fungi</taxon>
        <taxon>Dikarya</taxon>
        <taxon>Ascomycota</taxon>
        <taxon>Saccharomycotina</taxon>
        <taxon>Pichiomycetes</taxon>
        <taxon>Pichiales</taxon>
        <taxon>Pichiaceae</taxon>
        <taxon>Komagataella</taxon>
    </lineage>
</organism>
<dbReference type="InterPro" id="IPR004331">
    <property type="entry name" value="SPX_dom"/>
</dbReference>
<dbReference type="PANTHER" id="PTHR46140">
    <property type="entry name" value="VACUOLAR TRANSPORTER CHAPERONE 1-RELATED"/>
    <property type="match status" value="1"/>
</dbReference>
<dbReference type="CDD" id="cd14474">
    <property type="entry name" value="SPX_YDR089W"/>
    <property type="match status" value="1"/>
</dbReference>
<name>A0A1B2J6F0_PICPA</name>
<keyword evidence="10" id="KW-1185">Reference proteome</keyword>
<sequence>MKFGVEFNKRTLQKWRLYNINYNELKRLVKEITSVQNSYTVDTLPVAQKRRLQRLYNVFKEQVNYASLFVNNKVFELTKRLEILTSNLKSISKLLPPRGNTVPESTQRLISRKMLAISQRINELSADLFNLSRFILLQKIAVQKLFKKFLKHSKFEFSSDYLNKLYYDCLTNDSKSFLNVDLSKMTNQVARLLRLFNQDIDLNDFDTYYNMQSLFDTQLVTHSLTKKGSMVSLSDAQFTSQTQLFDLLAHQNSPLRSHYWIHSDNLNEVRLALYQNFSSIQEPDSGNVTVYLLNNMEDPQIVNFNCNHCPKIIDYGKDLSVILPGCGFKLIRFGKLSSFHLPDLLKGDVDAVIKSLDSSSKLNQQTIAILESIKESNLKIWSKYECDAVRFPIQLNGNVIYLILLSNIVFDSLDPENSCKFPYSDLVVHHSDSALVSGSQTLQSILNSHLCYKLVGNNNNFSISNYILYKFESDKVIKALDDQQLQSLFGAWVGLLNSVQDIRKLPVFLDIYQDDKPPKSILLNKNTEPAERYWNEFDYGSDAEDSYPNEQYNNGYEDARNSQGVLFNLNDKRVNKFLKVSHKFLSYLGFQETDGNENLTLKSPKRKNNYSSINSHASSSTLYSSSDEESSEETTYPHSSRVQFVNHNNHDTVVTFLYMVNLLLSFLLISTVAGIITALLLSNDANSFKDIFINPDNVPITVIIVIGLSFGLLLSILSIILLLSRYNFPPISHVILIWSWFTILVLLLVIAICLII</sequence>
<evidence type="ECO:0000313" key="10">
    <source>
        <dbReference type="Proteomes" id="UP000094565"/>
    </source>
</evidence>